<name>A0A9P7F205_9AGAM</name>
<evidence type="ECO:0000313" key="2">
    <source>
        <dbReference type="Proteomes" id="UP000823399"/>
    </source>
</evidence>
<dbReference type="OrthoDB" id="2651057at2759"/>
<accession>A0A9P7F205</accession>
<keyword evidence="2" id="KW-1185">Reference proteome</keyword>
<proteinExistence type="predicted"/>
<dbReference type="RefSeq" id="XP_041289845.1">
    <property type="nucleotide sequence ID" value="XM_041431606.1"/>
</dbReference>
<dbReference type="GeneID" id="64693865"/>
<dbReference type="EMBL" id="JABBWM010000051">
    <property type="protein sequence ID" value="KAG2101367.1"/>
    <property type="molecule type" value="Genomic_DNA"/>
</dbReference>
<dbReference type="AlphaFoldDB" id="A0A9P7F205"/>
<dbReference type="Proteomes" id="UP000823399">
    <property type="component" value="Unassembled WGS sequence"/>
</dbReference>
<sequence length="114" mass="12753">AKKNDESFWRQHCSVVPLVKKEPGKKPRKPQTCSRCQTIMYPGAENSPLNHKKGYCADGVKQVSKDGGDELPAWPQPQGIFSEGRIFHPHPFLSAVQLYLRACVHAGARRYGHA</sequence>
<organism evidence="1 2">
    <name type="scientific">Suillus discolor</name>
    <dbReference type="NCBI Taxonomy" id="1912936"/>
    <lineage>
        <taxon>Eukaryota</taxon>
        <taxon>Fungi</taxon>
        <taxon>Dikarya</taxon>
        <taxon>Basidiomycota</taxon>
        <taxon>Agaricomycotina</taxon>
        <taxon>Agaricomycetes</taxon>
        <taxon>Agaricomycetidae</taxon>
        <taxon>Boletales</taxon>
        <taxon>Suillineae</taxon>
        <taxon>Suillaceae</taxon>
        <taxon>Suillus</taxon>
    </lineage>
</organism>
<evidence type="ECO:0000313" key="1">
    <source>
        <dbReference type="EMBL" id="KAG2101367.1"/>
    </source>
</evidence>
<protein>
    <submittedName>
        <fullName evidence="1">Uncharacterized protein</fullName>
    </submittedName>
</protein>
<feature type="non-terminal residue" evidence="1">
    <location>
        <position position="114"/>
    </location>
</feature>
<comment type="caution">
    <text evidence="1">The sequence shown here is derived from an EMBL/GenBank/DDBJ whole genome shotgun (WGS) entry which is preliminary data.</text>
</comment>
<gene>
    <name evidence="1" type="ORF">F5147DRAFT_581603</name>
</gene>
<reference evidence="1" key="1">
    <citation type="journal article" date="2020" name="New Phytol.">
        <title>Comparative genomics reveals dynamic genome evolution in host specialist ectomycorrhizal fungi.</title>
        <authorList>
            <person name="Lofgren L.A."/>
            <person name="Nguyen N.H."/>
            <person name="Vilgalys R."/>
            <person name="Ruytinx J."/>
            <person name="Liao H.L."/>
            <person name="Branco S."/>
            <person name="Kuo A."/>
            <person name="LaButti K."/>
            <person name="Lipzen A."/>
            <person name="Andreopoulos W."/>
            <person name="Pangilinan J."/>
            <person name="Riley R."/>
            <person name="Hundley H."/>
            <person name="Na H."/>
            <person name="Barry K."/>
            <person name="Grigoriev I.V."/>
            <person name="Stajich J.E."/>
            <person name="Kennedy P.G."/>
        </authorList>
    </citation>
    <scope>NUCLEOTIDE SEQUENCE</scope>
    <source>
        <strain evidence="1">FC423</strain>
    </source>
</reference>